<accession>W4V6R1</accession>
<name>W4V6R1_9FIRM</name>
<organism evidence="1 2">
    <name type="scientific">Acetivibrio straminisolvens JCM 21531</name>
    <dbReference type="NCBI Taxonomy" id="1294263"/>
    <lineage>
        <taxon>Bacteria</taxon>
        <taxon>Bacillati</taxon>
        <taxon>Bacillota</taxon>
        <taxon>Clostridia</taxon>
        <taxon>Eubacteriales</taxon>
        <taxon>Oscillospiraceae</taxon>
        <taxon>Acetivibrio</taxon>
    </lineage>
</organism>
<comment type="caution">
    <text evidence="1">The sequence shown here is derived from an EMBL/GenBank/DDBJ whole genome shotgun (WGS) entry which is preliminary data.</text>
</comment>
<dbReference type="EMBL" id="BAVR01000026">
    <property type="protein sequence ID" value="GAE88887.1"/>
    <property type="molecule type" value="Genomic_DNA"/>
</dbReference>
<dbReference type="AlphaFoldDB" id="W4V6R1"/>
<dbReference type="RefSeq" id="WP_243467443.1">
    <property type="nucleotide sequence ID" value="NZ_BAVR01000026.1"/>
</dbReference>
<sequence length="77" mass="9070">MLIIFLSYNVWENILILDDFHPSENLLDVSIDDMPEETEDTSVVTKGYYIYINLDELKLYLYKDGVLLKTYCIGWKA</sequence>
<dbReference type="CDD" id="cd16913">
    <property type="entry name" value="YkuD_like"/>
    <property type="match status" value="1"/>
</dbReference>
<dbReference type="STRING" id="1294263.JCM21531_2369"/>
<dbReference type="Proteomes" id="UP000019109">
    <property type="component" value="Unassembled WGS sequence"/>
</dbReference>
<evidence type="ECO:0000313" key="2">
    <source>
        <dbReference type="Proteomes" id="UP000019109"/>
    </source>
</evidence>
<protein>
    <submittedName>
        <fullName evidence="1">Protein erfK/srfK</fullName>
    </submittedName>
</protein>
<proteinExistence type="predicted"/>
<reference evidence="1" key="1">
    <citation type="journal article" date="2014" name="Genome Announc.">
        <title>Draft Genome Sequence of Clostridium straminisolvens Strain JCM 21531T, Isolated from a Cellulose-Degrading Bacterial Community.</title>
        <authorList>
            <person name="Yuki M."/>
            <person name="Oshima K."/>
            <person name="Suda W."/>
            <person name="Sakamoto M."/>
            <person name="Kitamura K."/>
            <person name="Iida T."/>
            <person name="Hattori M."/>
            <person name="Ohkuma M."/>
        </authorList>
    </citation>
    <scope>NUCLEOTIDE SEQUENCE [LARGE SCALE GENOMIC DNA]</scope>
    <source>
        <strain evidence="1">JCM 21531</strain>
    </source>
</reference>
<gene>
    <name evidence="1" type="ORF">JCM21531_2369</name>
</gene>
<evidence type="ECO:0000313" key="1">
    <source>
        <dbReference type="EMBL" id="GAE88887.1"/>
    </source>
</evidence>
<keyword evidence="2" id="KW-1185">Reference proteome</keyword>
<dbReference type="InterPro" id="IPR005490">
    <property type="entry name" value="LD_TPept_cat_dom"/>
</dbReference>
<dbReference type="GO" id="GO:0016740">
    <property type="term" value="F:transferase activity"/>
    <property type="evidence" value="ECO:0007669"/>
    <property type="project" value="InterPro"/>
</dbReference>